<proteinExistence type="predicted"/>
<sequence length="935" mass="106444">MDDEMAALLRNGDGNNEEDSLNDRSNEEVGSNNDEEWDDFLRKYSDVDIFGAEESQTEFHFIPNTPANLENDNAEAGPGPQTTANRLRTLHTLDDNDDDRTTIWTKHAGTIIRQDHPPSYNTKQKFGDTRTNRFIPFASELDWKVARWAVMDGPGQNAIDRLLQIPGRQVVEKLGLSFKNVRSLHKKLDTMPDKAGKWKVRKLAFKDRLEETFTIRYRNPVEAVKSLWKDPQLSKSMVYQPAKVFSGNVEDKNRIFSEMWTGKWWHAIQSKLPSGATVAPIIIATDKTQLTQFSGGKSAYPVYLTIGNIPKAIRRKPSKHACILIAYLSVEKLDRTMMNDQQHRSRIQRLFHESMRIVLLPLIDAGNNGVEMASCDGAIRKVHPILTCYVADYPEQCLVTCTKYGTCVKCQAPATDLGQINSHTPRTQKWTTTIIEEGKHQANGRSNSFHDYCMSYNVAGSVYKPFWDGFPLADIHRAITPDVLHQLYQGVFKHLVVWCQKALSPSKLDQRIRCLPIAYGVRRFKNGISALSQVSGSERKQMAKILLGCLVGSMPNEGIYAVTAILDFIYIAQYSTHNKVTLGYLQDSLVRFHQYRHYFLDINARKDFNIPKFHSLIHYVEAIEQFGTTDNYNTEMFERLHIDFAKQGWRASNQKDEFPQMINWLSRREKIAGFTGYQEELSLESMDRAQSTSIDKDGDITMNPPSLLLSSSVSNHSLPFPKSLTISKLPISIAKKPNFINQRIDLIEEKHMAPDFSYYLKVFLNTFSSNPTILRNLDNIPLPFQKLDVYNMFRLHLELINDDQDSDEKAIVKAIPKSAKLPSGQFDTIVAITSEDAESTGLQGTKIGHVRVIFTLPKTIQTYIGSLPAPDAWPTIPLAYVEWYSPLSHIAKKNHGMMYRITKITTNTTPSRAKGAIIPLANIRQNWRVKNWLYP</sequence>
<protein>
    <recommendedName>
        <fullName evidence="2">DUF6830 domain-containing protein</fullName>
    </recommendedName>
</protein>
<comment type="caution">
    <text evidence="3">The sequence shown here is derived from an EMBL/GenBank/DDBJ whole genome shotgun (WGS) entry which is preliminary data.</text>
</comment>
<organism evidence="3">
    <name type="scientific">Psilocybe cubensis</name>
    <name type="common">Psychedelic mushroom</name>
    <name type="synonym">Stropharia cubensis</name>
    <dbReference type="NCBI Taxonomy" id="181762"/>
    <lineage>
        <taxon>Eukaryota</taxon>
        <taxon>Fungi</taxon>
        <taxon>Dikarya</taxon>
        <taxon>Basidiomycota</taxon>
        <taxon>Agaricomycotina</taxon>
        <taxon>Agaricomycetes</taxon>
        <taxon>Agaricomycetidae</taxon>
        <taxon>Agaricales</taxon>
        <taxon>Agaricineae</taxon>
        <taxon>Strophariaceae</taxon>
        <taxon>Psilocybe</taxon>
    </lineage>
</organism>
<dbReference type="AlphaFoldDB" id="A0A8H8CP73"/>
<dbReference type="EMBL" id="JAFIQS010000003">
    <property type="protein sequence ID" value="KAG5171814.1"/>
    <property type="molecule type" value="Genomic_DNA"/>
</dbReference>
<dbReference type="Pfam" id="PF18759">
    <property type="entry name" value="Plavaka"/>
    <property type="match status" value="1"/>
</dbReference>
<gene>
    <name evidence="3" type="ORF">JR316_003902</name>
</gene>
<reference evidence="3" key="1">
    <citation type="submission" date="2021-02" db="EMBL/GenBank/DDBJ databases">
        <title>Psilocybe cubensis genome.</title>
        <authorList>
            <person name="Mckernan K.J."/>
            <person name="Crawford S."/>
            <person name="Trippe A."/>
            <person name="Kane L.T."/>
            <person name="Mclaughlin S."/>
        </authorList>
    </citation>
    <scope>NUCLEOTIDE SEQUENCE [LARGE SCALE GENOMIC DNA]</scope>
    <source>
        <strain evidence="3">MGC-MH-2018</strain>
    </source>
</reference>
<evidence type="ECO:0000256" key="1">
    <source>
        <dbReference type="SAM" id="MobiDB-lite"/>
    </source>
</evidence>
<dbReference type="InterPro" id="IPR041078">
    <property type="entry name" value="Plavaka"/>
</dbReference>
<evidence type="ECO:0000259" key="2">
    <source>
        <dbReference type="Pfam" id="PF20722"/>
    </source>
</evidence>
<evidence type="ECO:0000313" key="3">
    <source>
        <dbReference type="EMBL" id="KAG5171814.1"/>
    </source>
</evidence>
<dbReference type="Pfam" id="PF20722">
    <property type="entry name" value="DUF6830"/>
    <property type="match status" value="1"/>
</dbReference>
<dbReference type="InterPro" id="IPR049233">
    <property type="entry name" value="DUF6830"/>
</dbReference>
<name>A0A8H8CP73_PSICU</name>
<feature type="region of interest" description="Disordered" evidence="1">
    <location>
        <begin position="1"/>
        <end position="37"/>
    </location>
</feature>
<accession>A0A8H8CP73</accession>
<feature type="domain" description="DUF6830" evidence="2">
    <location>
        <begin position="715"/>
        <end position="846"/>
    </location>
</feature>